<evidence type="ECO:0000256" key="1">
    <source>
        <dbReference type="ARBA" id="ARBA00022741"/>
    </source>
</evidence>
<dbReference type="GO" id="GO:0003724">
    <property type="term" value="F:RNA helicase activity"/>
    <property type="evidence" value="ECO:0007669"/>
    <property type="project" value="InterPro"/>
</dbReference>
<dbReference type="InterPro" id="IPR050079">
    <property type="entry name" value="DEAD_box_RNA_helicase"/>
</dbReference>
<evidence type="ECO:0000259" key="11">
    <source>
        <dbReference type="PROSITE" id="PS51195"/>
    </source>
</evidence>
<dbReference type="GO" id="GO:0003676">
    <property type="term" value="F:nucleic acid binding"/>
    <property type="evidence" value="ECO:0007669"/>
    <property type="project" value="InterPro"/>
</dbReference>
<feature type="domain" description="Helicase ATP-binding" evidence="9">
    <location>
        <begin position="34"/>
        <end position="208"/>
    </location>
</feature>
<comment type="caution">
    <text evidence="12">The sequence shown here is derived from an EMBL/GenBank/DDBJ whole genome shotgun (WGS) entry which is preliminary data.</text>
</comment>
<evidence type="ECO:0000313" key="12">
    <source>
        <dbReference type="EMBL" id="PZQ45347.1"/>
    </source>
</evidence>
<dbReference type="SMART" id="SM00487">
    <property type="entry name" value="DEXDc"/>
    <property type="match status" value="1"/>
</dbReference>
<dbReference type="SUPFAM" id="SSF52540">
    <property type="entry name" value="P-loop containing nucleoside triphosphate hydrolases"/>
    <property type="match status" value="1"/>
</dbReference>
<feature type="compositionally biased region" description="Basic and acidic residues" evidence="8">
    <location>
        <begin position="591"/>
        <end position="619"/>
    </location>
</feature>
<keyword evidence="2 7" id="KW-0378">Hydrolase</keyword>
<feature type="short sequence motif" description="Q motif" evidence="6">
    <location>
        <begin position="3"/>
        <end position="31"/>
    </location>
</feature>
<evidence type="ECO:0000256" key="6">
    <source>
        <dbReference type="PROSITE-ProRule" id="PRU00552"/>
    </source>
</evidence>
<reference evidence="12 13" key="1">
    <citation type="submission" date="2017-08" db="EMBL/GenBank/DDBJ databases">
        <title>Infants hospitalized years apart are colonized by the same room-sourced microbial strains.</title>
        <authorList>
            <person name="Brooks B."/>
            <person name="Olm M.R."/>
            <person name="Firek B.A."/>
            <person name="Baker R."/>
            <person name="Thomas B.C."/>
            <person name="Morowitz M.J."/>
            <person name="Banfield J.F."/>
        </authorList>
    </citation>
    <scope>NUCLEOTIDE SEQUENCE [LARGE SCALE GENOMIC DNA]</scope>
    <source>
        <strain evidence="12">S2_005_002_R2_29</strain>
    </source>
</reference>
<feature type="compositionally biased region" description="Basic and acidic residues" evidence="8">
    <location>
        <begin position="476"/>
        <end position="502"/>
    </location>
</feature>
<accession>A0A2W5PL65</accession>
<feature type="compositionally biased region" description="Basic and acidic residues" evidence="8">
    <location>
        <begin position="510"/>
        <end position="526"/>
    </location>
</feature>
<dbReference type="CDD" id="cd00268">
    <property type="entry name" value="DEADc"/>
    <property type="match status" value="1"/>
</dbReference>
<evidence type="ECO:0000259" key="9">
    <source>
        <dbReference type="PROSITE" id="PS51192"/>
    </source>
</evidence>
<evidence type="ECO:0000256" key="5">
    <source>
        <dbReference type="ARBA" id="ARBA00038437"/>
    </source>
</evidence>
<name>A0A2W5PL65_9BACT</name>
<dbReference type="InterPro" id="IPR044742">
    <property type="entry name" value="DEAD/DEAH_RhlB"/>
</dbReference>
<dbReference type="SMART" id="SM00490">
    <property type="entry name" value="HELICc"/>
    <property type="match status" value="1"/>
</dbReference>
<dbReference type="PANTHER" id="PTHR47959:SF1">
    <property type="entry name" value="ATP-DEPENDENT RNA HELICASE DBPA"/>
    <property type="match status" value="1"/>
</dbReference>
<evidence type="ECO:0000256" key="3">
    <source>
        <dbReference type="ARBA" id="ARBA00022806"/>
    </source>
</evidence>
<feature type="region of interest" description="Disordered" evidence="8">
    <location>
        <begin position="367"/>
        <end position="628"/>
    </location>
</feature>
<dbReference type="EMBL" id="QFQB01000052">
    <property type="protein sequence ID" value="PZQ45347.1"/>
    <property type="molecule type" value="Genomic_DNA"/>
</dbReference>
<dbReference type="InterPro" id="IPR014001">
    <property type="entry name" value="Helicase_ATP-bd"/>
</dbReference>
<dbReference type="Gene3D" id="3.40.50.300">
    <property type="entry name" value="P-loop containing nucleotide triphosphate hydrolases"/>
    <property type="match status" value="2"/>
</dbReference>
<evidence type="ECO:0000313" key="13">
    <source>
        <dbReference type="Proteomes" id="UP000249417"/>
    </source>
</evidence>
<dbReference type="PROSITE" id="PS51195">
    <property type="entry name" value="Q_MOTIF"/>
    <property type="match status" value="1"/>
</dbReference>
<sequence>MTTNFKEFALNPALQTSLETMKFEAPTPIQALAIPFALEGRDILGSAQTGTGKTGAFCVPMINFLMNNPTAHALVMLPTRELAAQVHDVARKMIGFENKGPQGIKTALLIGGEPIGKQYAQLDRRPRLIVGTPGRINDHLRSNPDLVDRVGFVVLDEADRMLDMGFMPQIDSILSETALERQTLMFSATFPDNIIKFSKQYLQNPERVSAGVQSKPGENIVQESMTVNQEQKYDELMLQLQKREGSVIVFVRTQHGCDKLAARLNKDEHTAEAIHGGLRQRQRDRVIQMFRKGNCRILVATDVAARGLDVPHIEHVVNYDLPQVAEDYIHRIGRTARGGAKGQAVSFISPGERHLWRDIERMLNPEAANSDVREGGSGPSKGKKSFGGGKSFGKKPFGKKFEGERNYGPRKDGEGFKARKPFGRADRKERKEGGWNPDAGFERSSEPRTEGSFDSRPRRDFDRKDRPQRSEGGYQGKREFSRDGGNRSEGGFKKPFKKREDGNFSSNPDAYKKTRFEGENRKEGGFKKPFKKKFFNEGGERGERNFNGDRPQRSEGYQGNRDRDGNRADGGFKKPFKKKEGEGNSFKKPFAKKDGQKKSFGERGNAFRKDGGQRSEGHAQRSQKRRAY</sequence>
<dbReference type="PROSITE" id="PS00039">
    <property type="entry name" value="DEAD_ATP_HELICASE"/>
    <property type="match status" value="1"/>
</dbReference>
<evidence type="ECO:0000256" key="4">
    <source>
        <dbReference type="ARBA" id="ARBA00022840"/>
    </source>
</evidence>
<evidence type="ECO:0000256" key="2">
    <source>
        <dbReference type="ARBA" id="ARBA00022801"/>
    </source>
</evidence>
<protein>
    <recommendedName>
        <fullName evidence="14">ATP-dependent RNA helicase</fullName>
    </recommendedName>
</protein>
<dbReference type="AlphaFoldDB" id="A0A2W5PL65"/>
<feature type="compositionally biased region" description="Basic and acidic residues" evidence="8">
    <location>
        <begin position="440"/>
        <end position="469"/>
    </location>
</feature>
<dbReference type="InterPro" id="IPR000629">
    <property type="entry name" value="RNA-helicase_DEAD-box_CS"/>
</dbReference>
<dbReference type="InterPro" id="IPR027417">
    <property type="entry name" value="P-loop_NTPase"/>
</dbReference>
<dbReference type="Pfam" id="PF00270">
    <property type="entry name" value="DEAD"/>
    <property type="match status" value="1"/>
</dbReference>
<evidence type="ECO:0000256" key="8">
    <source>
        <dbReference type="SAM" id="MobiDB-lite"/>
    </source>
</evidence>
<feature type="domain" description="Helicase C-terminal" evidence="10">
    <location>
        <begin position="232"/>
        <end position="378"/>
    </location>
</feature>
<keyword evidence="4 7" id="KW-0067">ATP-binding</keyword>
<proteinExistence type="inferred from homology"/>
<comment type="similarity">
    <text evidence="5 7">Belongs to the DEAD box helicase family.</text>
</comment>
<feature type="compositionally biased region" description="Basic and acidic residues" evidence="8">
    <location>
        <begin position="560"/>
        <end position="582"/>
    </location>
</feature>
<organism evidence="12 13">
    <name type="scientific">Micavibrio aeruginosavorus</name>
    <dbReference type="NCBI Taxonomy" id="349221"/>
    <lineage>
        <taxon>Bacteria</taxon>
        <taxon>Pseudomonadati</taxon>
        <taxon>Bdellovibrionota</taxon>
        <taxon>Bdellovibrionia</taxon>
        <taxon>Bdellovibrionales</taxon>
        <taxon>Pseudobdellovibrionaceae</taxon>
        <taxon>Micavibrio</taxon>
    </lineage>
</organism>
<evidence type="ECO:0000256" key="7">
    <source>
        <dbReference type="RuleBase" id="RU000492"/>
    </source>
</evidence>
<dbReference type="GO" id="GO:0005829">
    <property type="term" value="C:cytosol"/>
    <property type="evidence" value="ECO:0007669"/>
    <property type="project" value="TreeGrafter"/>
</dbReference>
<dbReference type="PROSITE" id="PS51192">
    <property type="entry name" value="HELICASE_ATP_BIND_1"/>
    <property type="match status" value="1"/>
</dbReference>
<evidence type="ECO:0008006" key="14">
    <source>
        <dbReference type="Google" id="ProtNLM"/>
    </source>
</evidence>
<feature type="compositionally biased region" description="Gly residues" evidence="8">
    <location>
        <begin position="375"/>
        <end position="391"/>
    </location>
</feature>
<feature type="compositionally biased region" description="Basic and acidic residues" evidence="8">
    <location>
        <begin position="399"/>
        <end position="433"/>
    </location>
</feature>
<dbReference type="Pfam" id="PF00271">
    <property type="entry name" value="Helicase_C"/>
    <property type="match status" value="1"/>
</dbReference>
<gene>
    <name evidence="12" type="ORF">DI551_07580</name>
</gene>
<dbReference type="InterPro" id="IPR014014">
    <property type="entry name" value="RNA_helicase_DEAD_Q_motif"/>
</dbReference>
<feature type="domain" description="DEAD-box RNA helicase Q" evidence="11">
    <location>
        <begin position="3"/>
        <end position="31"/>
    </location>
</feature>
<dbReference type="InterPro" id="IPR001650">
    <property type="entry name" value="Helicase_C-like"/>
</dbReference>
<keyword evidence="1 7" id="KW-0547">Nucleotide-binding</keyword>
<dbReference type="InterPro" id="IPR011545">
    <property type="entry name" value="DEAD/DEAH_box_helicase_dom"/>
</dbReference>
<feature type="compositionally biased region" description="Basic and acidic residues" evidence="8">
    <location>
        <begin position="534"/>
        <end position="553"/>
    </location>
</feature>
<dbReference type="PROSITE" id="PS51194">
    <property type="entry name" value="HELICASE_CTER"/>
    <property type="match status" value="1"/>
</dbReference>
<evidence type="ECO:0000259" key="10">
    <source>
        <dbReference type="PROSITE" id="PS51194"/>
    </source>
</evidence>
<dbReference type="Proteomes" id="UP000249417">
    <property type="component" value="Unassembled WGS sequence"/>
</dbReference>
<keyword evidence="3 7" id="KW-0347">Helicase</keyword>
<dbReference type="GO" id="GO:0005524">
    <property type="term" value="F:ATP binding"/>
    <property type="evidence" value="ECO:0007669"/>
    <property type="project" value="UniProtKB-KW"/>
</dbReference>
<dbReference type="CDD" id="cd18787">
    <property type="entry name" value="SF2_C_DEAD"/>
    <property type="match status" value="1"/>
</dbReference>
<dbReference type="GO" id="GO:0016787">
    <property type="term" value="F:hydrolase activity"/>
    <property type="evidence" value="ECO:0007669"/>
    <property type="project" value="UniProtKB-KW"/>
</dbReference>
<dbReference type="PANTHER" id="PTHR47959">
    <property type="entry name" value="ATP-DEPENDENT RNA HELICASE RHLE-RELATED"/>
    <property type="match status" value="1"/>
</dbReference>